<evidence type="ECO:0000313" key="2">
    <source>
        <dbReference type="Proteomes" id="UP001597338"/>
    </source>
</evidence>
<organism evidence="1 2">
    <name type="scientific">Promicromonospora aerolata</name>
    <dbReference type="NCBI Taxonomy" id="195749"/>
    <lineage>
        <taxon>Bacteria</taxon>
        <taxon>Bacillati</taxon>
        <taxon>Actinomycetota</taxon>
        <taxon>Actinomycetes</taxon>
        <taxon>Micrococcales</taxon>
        <taxon>Promicromonosporaceae</taxon>
        <taxon>Promicromonospora</taxon>
    </lineage>
</organism>
<dbReference type="RefSeq" id="WP_377199767.1">
    <property type="nucleotide sequence ID" value="NZ_JBHUHF010000001.1"/>
</dbReference>
<proteinExistence type="predicted"/>
<keyword evidence="2" id="KW-1185">Reference proteome</keyword>
<accession>A0ABW4VE21</accession>
<gene>
    <name evidence="1" type="ORF">ACFSL2_21365</name>
</gene>
<sequence>MTRCYECCREYIDHRRAHVGDEVYRSVEVLVLEYGDQAARRAR</sequence>
<evidence type="ECO:0000313" key="1">
    <source>
        <dbReference type="EMBL" id="MFD2028059.1"/>
    </source>
</evidence>
<comment type="caution">
    <text evidence="1">The sequence shown here is derived from an EMBL/GenBank/DDBJ whole genome shotgun (WGS) entry which is preliminary data.</text>
</comment>
<protein>
    <submittedName>
        <fullName evidence="1">Uncharacterized protein</fullName>
    </submittedName>
</protein>
<name>A0ABW4VE21_9MICO</name>
<dbReference type="EMBL" id="JBHUHF010000001">
    <property type="protein sequence ID" value="MFD2028059.1"/>
    <property type="molecule type" value="Genomic_DNA"/>
</dbReference>
<dbReference type="Proteomes" id="UP001597338">
    <property type="component" value="Unassembled WGS sequence"/>
</dbReference>
<reference evidence="2" key="1">
    <citation type="journal article" date="2019" name="Int. J. Syst. Evol. Microbiol.">
        <title>The Global Catalogue of Microorganisms (GCM) 10K type strain sequencing project: providing services to taxonomists for standard genome sequencing and annotation.</title>
        <authorList>
            <consortium name="The Broad Institute Genomics Platform"/>
            <consortium name="The Broad Institute Genome Sequencing Center for Infectious Disease"/>
            <person name="Wu L."/>
            <person name="Ma J."/>
        </authorList>
    </citation>
    <scope>NUCLEOTIDE SEQUENCE [LARGE SCALE GENOMIC DNA]</scope>
    <source>
        <strain evidence="2">CCM 7043</strain>
    </source>
</reference>